<evidence type="ECO:0000256" key="12">
    <source>
        <dbReference type="RuleBase" id="RU003784"/>
    </source>
</evidence>
<dbReference type="Gene3D" id="1.10.20.140">
    <property type="match status" value="1"/>
</dbReference>
<evidence type="ECO:0000256" key="8">
    <source>
        <dbReference type="ARBA" id="ARBA00022842"/>
    </source>
</evidence>
<dbReference type="SUPFAM" id="SSF52540">
    <property type="entry name" value="P-loop containing nucleoside triphosphate hydrolases"/>
    <property type="match status" value="2"/>
</dbReference>
<evidence type="ECO:0000256" key="1">
    <source>
        <dbReference type="ARBA" id="ARBA00001946"/>
    </source>
</evidence>
<reference evidence="14" key="2">
    <citation type="submission" date="2021-09" db="EMBL/GenBank/DDBJ databases">
        <authorList>
            <person name="Gilroy R."/>
        </authorList>
    </citation>
    <scope>NUCLEOTIDE SEQUENCE</scope>
    <source>
        <strain evidence="14">ChiSjej5B23-16112</strain>
    </source>
</reference>
<feature type="region of interest" description="Interaction with substrate tRNA" evidence="10">
    <location>
        <begin position="35"/>
        <end position="38"/>
    </location>
</feature>
<comment type="caution">
    <text evidence="14">The sequence shown here is derived from an EMBL/GenBank/DDBJ whole genome shotgun (WGS) entry which is preliminary data.</text>
</comment>
<organism evidence="14 15">
    <name type="scientific">Lachnoclostridium phocaeense</name>
    <dbReference type="NCBI Taxonomy" id="1871021"/>
    <lineage>
        <taxon>Bacteria</taxon>
        <taxon>Bacillati</taxon>
        <taxon>Bacillota</taxon>
        <taxon>Clostridia</taxon>
        <taxon>Lachnospirales</taxon>
        <taxon>Lachnospiraceae</taxon>
    </lineage>
</organism>
<dbReference type="EMBL" id="DYVY01000127">
    <property type="protein sequence ID" value="HJF94689.1"/>
    <property type="molecule type" value="Genomic_DNA"/>
</dbReference>
<keyword evidence="4 10" id="KW-0808">Transferase</keyword>
<dbReference type="PANTHER" id="PTHR11088:SF60">
    <property type="entry name" value="TRNA DIMETHYLALLYLTRANSFERASE"/>
    <property type="match status" value="1"/>
</dbReference>
<dbReference type="GO" id="GO:0052381">
    <property type="term" value="F:tRNA dimethylallyltransferase activity"/>
    <property type="evidence" value="ECO:0007669"/>
    <property type="project" value="UniProtKB-UniRule"/>
</dbReference>
<comment type="caution">
    <text evidence="10">Lacks conserved residue(s) required for the propagation of feature annotation.</text>
</comment>
<evidence type="ECO:0000256" key="6">
    <source>
        <dbReference type="ARBA" id="ARBA00022741"/>
    </source>
</evidence>
<keyword evidence="6 10" id="KW-0547">Nucleotide-binding</keyword>
<feature type="site" description="Interaction with substrate tRNA" evidence="10">
    <location>
        <position position="124"/>
    </location>
</feature>
<feature type="site" description="Interaction with substrate tRNA" evidence="10">
    <location>
        <position position="101"/>
    </location>
</feature>
<comment type="cofactor">
    <cofactor evidence="1 10">
        <name>Mg(2+)</name>
        <dbReference type="ChEBI" id="CHEBI:18420"/>
    </cofactor>
</comment>
<name>A0A921LEK3_9FIRM</name>
<dbReference type="AlphaFoldDB" id="A0A921LEK3"/>
<accession>A0A921LEK3</accession>
<dbReference type="PANTHER" id="PTHR11088">
    <property type="entry name" value="TRNA DIMETHYLALLYLTRANSFERASE"/>
    <property type="match status" value="1"/>
</dbReference>
<comment type="catalytic activity">
    <reaction evidence="9 10 11">
        <text>adenosine(37) in tRNA + dimethylallyl diphosphate = N(6)-dimethylallyladenosine(37) in tRNA + diphosphate</text>
        <dbReference type="Rhea" id="RHEA:26482"/>
        <dbReference type="Rhea" id="RHEA-COMP:10162"/>
        <dbReference type="Rhea" id="RHEA-COMP:10375"/>
        <dbReference type="ChEBI" id="CHEBI:33019"/>
        <dbReference type="ChEBI" id="CHEBI:57623"/>
        <dbReference type="ChEBI" id="CHEBI:74411"/>
        <dbReference type="ChEBI" id="CHEBI:74415"/>
        <dbReference type="EC" id="2.5.1.75"/>
    </reaction>
</comment>
<keyword evidence="8 10" id="KW-0460">Magnesium</keyword>
<dbReference type="InterPro" id="IPR027417">
    <property type="entry name" value="P-loop_NTPase"/>
</dbReference>
<comment type="function">
    <text evidence="2 10 12">Catalyzes the transfer of a dimethylallyl group onto the adenine at position 37 in tRNAs that read codons beginning with uridine, leading to the formation of N6-(dimethylallyl)adenosine (i(6)A).</text>
</comment>
<evidence type="ECO:0000256" key="11">
    <source>
        <dbReference type="RuleBase" id="RU003783"/>
    </source>
</evidence>
<dbReference type="FunFam" id="1.10.20.140:FF:000001">
    <property type="entry name" value="tRNA dimethylallyltransferase"/>
    <property type="match status" value="1"/>
</dbReference>
<evidence type="ECO:0000256" key="10">
    <source>
        <dbReference type="HAMAP-Rule" id="MF_00185"/>
    </source>
</evidence>
<dbReference type="Gene3D" id="3.40.50.300">
    <property type="entry name" value="P-loop containing nucleotide triphosphate hydrolases"/>
    <property type="match status" value="1"/>
</dbReference>
<evidence type="ECO:0000256" key="13">
    <source>
        <dbReference type="RuleBase" id="RU003785"/>
    </source>
</evidence>
<feature type="binding site" evidence="10">
    <location>
        <begin position="10"/>
        <end position="17"/>
    </location>
    <ligand>
        <name>ATP</name>
        <dbReference type="ChEBI" id="CHEBI:30616"/>
    </ligand>
</feature>
<proteinExistence type="inferred from homology"/>
<sequence length="326" mass="37330">MKQPLIVLTGPTAVGKTKASIYLAKRIGGEIISADSMQVYRHMDIGSAKIRPEEMEGVPHYLVDVLEPSEEFNVVKFQAMARDAVEKICANGHIPIVVGGTGFYIQALLYDIDFTDGGEDESCRRELEAFAREQGVAALHARLAQVDEASAKVIHPNNVKRVIRALEFYYQTGEKISEHNERERQRSSPYNFRYFVLNDDRSRLYQRIDRRVDQMMEAGLVEEVRCLKEMGLRPGMVSMQGLGYKEILDYLDGGCSLEEAVYRIKRDTRHFAKRQITWFKREKDVIWIDKPLYDYDEEKIVEAMLSHITEGVEGICLEDYSGAPDF</sequence>
<comment type="similarity">
    <text evidence="3 10 13">Belongs to the IPP transferase family.</text>
</comment>
<reference evidence="14" key="1">
    <citation type="journal article" date="2021" name="PeerJ">
        <title>Extensive microbial diversity within the chicken gut microbiome revealed by metagenomics and culture.</title>
        <authorList>
            <person name="Gilroy R."/>
            <person name="Ravi A."/>
            <person name="Getino M."/>
            <person name="Pursley I."/>
            <person name="Horton D.L."/>
            <person name="Alikhan N.F."/>
            <person name="Baker D."/>
            <person name="Gharbi K."/>
            <person name="Hall N."/>
            <person name="Watson M."/>
            <person name="Adriaenssens E.M."/>
            <person name="Foster-Nyarko E."/>
            <person name="Jarju S."/>
            <person name="Secka A."/>
            <person name="Antonio M."/>
            <person name="Oren A."/>
            <person name="Chaudhuri R.R."/>
            <person name="La Ragione R."/>
            <person name="Hildebrand F."/>
            <person name="Pallen M.J."/>
        </authorList>
    </citation>
    <scope>NUCLEOTIDE SEQUENCE</scope>
    <source>
        <strain evidence="14">ChiSjej5B23-16112</strain>
    </source>
</reference>
<evidence type="ECO:0000256" key="7">
    <source>
        <dbReference type="ARBA" id="ARBA00022840"/>
    </source>
</evidence>
<dbReference type="InterPro" id="IPR018022">
    <property type="entry name" value="IPT"/>
</dbReference>
<dbReference type="Pfam" id="PF01715">
    <property type="entry name" value="IPPT"/>
    <property type="match status" value="1"/>
</dbReference>
<dbReference type="GO" id="GO:0005524">
    <property type="term" value="F:ATP binding"/>
    <property type="evidence" value="ECO:0007669"/>
    <property type="project" value="UniProtKB-UniRule"/>
</dbReference>
<feature type="binding site" evidence="10">
    <location>
        <begin position="12"/>
        <end position="17"/>
    </location>
    <ligand>
        <name>substrate</name>
    </ligand>
</feature>
<protein>
    <recommendedName>
        <fullName evidence="10">tRNA dimethylallyltransferase</fullName>
        <ecNumber evidence="10">2.5.1.75</ecNumber>
    </recommendedName>
    <alternativeName>
        <fullName evidence="10">Dimethylallyl diphosphate:tRNA dimethylallyltransferase</fullName>
        <shortName evidence="10">DMAPP:tRNA dimethylallyltransferase</shortName>
        <shortName evidence="10">DMATase</shortName>
    </alternativeName>
    <alternativeName>
        <fullName evidence="10">Isopentenyl-diphosphate:tRNA isopentenyltransferase</fullName>
        <shortName evidence="10">IPP transferase</shortName>
        <shortName evidence="10">IPPT</shortName>
        <shortName evidence="10">IPTase</shortName>
    </alternativeName>
</protein>
<evidence type="ECO:0000313" key="15">
    <source>
        <dbReference type="Proteomes" id="UP000769156"/>
    </source>
</evidence>
<dbReference type="GO" id="GO:0006400">
    <property type="term" value="P:tRNA modification"/>
    <property type="evidence" value="ECO:0007669"/>
    <property type="project" value="TreeGrafter"/>
</dbReference>
<keyword evidence="7 10" id="KW-0067">ATP-binding</keyword>
<dbReference type="HAMAP" id="MF_00185">
    <property type="entry name" value="IPP_trans"/>
    <property type="match status" value="1"/>
</dbReference>
<evidence type="ECO:0000256" key="4">
    <source>
        <dbReference type="ARBA" id="ARBA00022679"/>
    </source>
</evidence>
<evidence type="ECO:0000256" key="5">
    <source>
        <dbReference type="ARBA" id="ARBA00022694"/>
    </source>
</evidence>
<gene>
    <name evidence="10 14" type="primary">miaA</name>
    <name evidence="14" type="ORF">K8V82_07840</name>
</gene>
<dbReference type="EC" id="2.5.1.75" evidence="10"/>
<comment type="subunit">
    <text evidence="10">Monomer.</text>
</comment>
<dbReference type="InterPro" id="IPR039657">
    <property type="entry name" value="Dimethylallyltransferase"/>
</dbReference>
<dbReference type="NCBIfam" id="TIGR00174">
    <property type="entry name" value="miaA"/>
    <property type="match status" value="1"/>
</dbReference>
<dbReference type="Proteomes" id="UP000769156">
    <property type="component" value="Unassembled WGS sequence"/>
</dbReference>
<evidence type="ECO:0000256" key="9">
    <source>
        <dbReference type="ARBA" id="ARBA00049563"/>
    </source>
</evidence>
<evidence type="ECO:0000256" key="3">
    <source>
        <dbReference type="ARBA" id="ARBA00005842"/>
    </source>
</evidence>
<keyword evidence="5 10" id="KW-0819">tRNA processing</keyword>
<evidence type="ECO:0000256" key="2">
    <source>
        <dbReference type="ARBA" id="ARBA00003213"/>
    </source>
</evidence>
<evidence type="ECO:0000313" key="14">
    <source>
        <dbReference type="EMBL" id="HJF94689.1"/>
    </source>
</evidence>